<keyword evidence="2" id="KW-0732">Signal</keyword>
<comment type="caution">
    <text evidence="6">Lacks conserved residue(s) required for the propagation of feature annotation.</text>
</comment>
<dbReference type="PANTHER" id="PTHR19325">
    <property type="entry name" value="COMPLEMENT COMPONENT-RELATED SUSHI DOMAIN-CONTAINING"/>
    <property type="match status" value="1"/>
</dbReference>
<sequence>MEGPRSVGHMTLCLCRQNVLSAGSMASFPLMETAGWSVMSYLYMPDPHITAVSCRDVEICKVKKNSGGNRSFNTLKAVVCRTFCRQKRIYQCQTMKRTCLSSVPWFFLLYSFIAGVHCDCGPPPTIPFGRPKQEFADQGTFAVASAVKYDCLPGFIRVPGAKNHVTCLENSKWTSNEEFCKLRSCGFPGEIENGYFAAENFYFSSRVTYYCDMGYVMASKRNYRDCQADGTWSNSPPTCEAVICPPPPTIPNGTFYPVKEEYYFSDAVKYTCSKPNMVMEYDSSIFCLENGNWSDPEPHCIEVNCEPPNVPHSKKLLGFVGPYSLNSIMRFQCLEGFTMEGSDTIVCNMDSIWEPSPPECKGDCGPPPTIPFGRLKQEFADQETFAVASAVKYDCLPGFIRVPGAKNHVTCMENSIWTSNEEFCKSIICPPPPRIPNGTFYPVKEEYYFLENVRYICSKPNMVIENDSYIFCLGNGNWSDLEPRCIGGISFCILCIYIYLFIFIIAV</sequence>
<keyword evidence="7" id="KW-1133">Transmembrane helix</keyword>
<evidence type="ECO:0000256" key="2">
    <source>
        <dbReference type="ARBA" id="ARBA00022729"/>
    </source>
</evidence>
<dbReference type="EMBL" id="DYDO01000006">
    <property type="protein sequence ID" value="DBA23706.1"/>
    <property type="molecule type" value="Genomic_DNA"/>
</dbReference>
<evidence type="ECO:0000256" key="4">
    <source>
        <dbReference type="ARBA" id="ARBA00023157"/>
    </source>
</evidence>
<feature type="domain" description="Sushi" evidence="8">
    <location>
        <begin position="363"/>
        <end position="426"/>
    </location>
</feature>
<comment type="caution">
    <text evidence="9">The sequence shown here is derived from an EMBL/GenBank/DDBJ whole genome shotgun (WGS) entry which is preliminary data.</text>
</comment>
<evidence type="ECO:0000256" key="1">
    <source>
        <dbReference type="ARBA" id="ARBA00022659"/>
    </source>
</evidence>
<feature type="domain" description="Sushi" evidence="8">
    <location>
        <begin position="427"/>
        <end position="487"/>
    </location>
</feature>
<dbReference type="Gene3D" id="2.10.70.10">
    <property type="entry name" value="Complement Module, domain 1"/>
    <property type="match status" value="6"/>
</dbReference>
<feature type="disulfide bond" evidence="6">
    <location>
        <begin position="429"/>
        <end position="472"/>
    </location>
</feature>
<dbReference type="Pfam" id="PF00084">
    <property type="entry name" value="Sushi"/>
    <property type="match status" value="6"/>
</dbReference>
<evidence type="ECO:0000259" key="8">
    <source>
        <dbReference type="PROSITE" id="PS50923"/>
    </source>
</evidence>
<reference evidence="9" key="1">
    <citation type="thesis" date="2020" institute="ProQuest LLC" country="789 East Eisenhower Parkway, Ann Arbor, MI, USA">
        <title>Comparative Genomics and Chromosome Evolution.</title>
        <authorList>
            <person name="Mudd A.B."/>
        </authorList>
    </citation>
    <scope>NUCLEOTIDE SEQUENCE</scope>
    <source>
        <strain evidence="9">1538</strain>
        <tissue evidence="9">Blood</tissue>
    </source>
</reference>
<evidence type="ECO:0000313" key="10">
    <source>
        <dbReference type="Proteomes" id="UP001181693"/>
    </source>
</evidence>
<dbReference type="FunFam" id="2.10.70.10:FF:000014">
    <property type="entry name" value="Membrane cofactor protein"/>
    <property type="match status" value="1"/>
</dbReference>
<feature type="disulfide bond" evidence="6">
    <location>
        <begin position="244"/>
        <end position="287"/>
    </location>
</feature>
<dbReference type="InterPro" id="IPR035976">
    <property type="entry name" value="Sushi/SCR/CCP_sf"/>
</dbReference>
<organism evidence="9 10">
    <name type="scientific">Pyxicephalus adspersus</name>
    <name type="common">African bullfrog</name>
    <dbReference type="NCBI Taxonomy" id="30357"/>
    <lineage>
        <taxon>Eukaryota</taxon>
        <taxon>Metazoa</taxon>
        <taxon>Chordata</taxon>
        <taxon>Craniata</taxon>
        <taxon>Vertebrata</taxon>
        <taxon>Euteleostomi</taxon>
        <taxon>Amphibia</taxon>
        <taxon>Batrachia</taxon>
        <taxon>Anura</taxon>
        <taxon>Neobatrachia</taxon>
        <taxon>Ranoidea</taxon>
        <taxon>Pyxicephalidae</taxon>
        <taxon>Pyxicephalinae</taxon>
        <taxon>Pyxicephalus</taxon>
    </lineage>
</organism>
<protein>
    <recommendedName>
        <fullName evidence="8">Sushi domain-containing protein</fullName>
    </recommendedName>
</protein>
<dbReference type="CDD" id="cd00033">
    <property type="entry name" value="CCP"/>
    <property type="match status" value="6"/>
</dbReference>
<dbReference type="SMART" id="SM00032">
    <property type="entry name" value="CCP"/>
    <property type="match status" value="6"/>
</dbReference>
<evidence type="ECO:0000313" key="9">
    <source>
        <dbReference type="EMBL" id="DBA23706.1"/>
    </source>
</evidence>
<accession>A0AAV3AH48</accession>
<feature type="domain" description="Sushi" evidence="8">
    <location>
        <begin position="118"/>
        <end position="182"/>
    </location>
</feature>
<keyword evidence="1 6" id="KW-0768">Sushi</keyword>
<evidence type="ECO:0000256" key="7">
    <source>
        <dbReference type="SAM" id="Phobius"/>
    </source>
</evidence>
<proteinExistence type="predicted"/>
<name>A0AAV3AH48_PYXAD</name>
<keyword evidence="7" id="KW-0472">Membrane</keyword>
<dbReference type="Proteomes" id="UP001181693">
    <property type="component" value="Unassembled WGS sequence"/>
</dbReference>
<keyword evidence="4 6" id="KW-1015">Disulfide bond</keyword>
<dbReference type="InterPro" id="IPR050350">
    <property type="entry name" value="Compl-Cell_Adhes-Reg"/>
</dbReference>
<keyword evidence="5" id="KW-0325">Glycoprotein</keyword>
<dbReference type="PROSITE" id="PS50923">
    <property type="entry name" value="SUSHI"/>
    <property type="match status" value="6"/>
</dbReference>
<dbReference type="AlphaFoldDB" id="A0AAV3AH48"/>
<keyword evidence="10" id="KW-1185">Reference proteome</keyword>
<feature type="disulfide bond" evidence="6">
    <location>
        <begin position="333"/>
        <end position="360"/>
    </location>
</feature>
<keyword evidence="7" id="KW-0812">Transmembrane</keyword>
<evidence type="ECO:0000256" key="5">
    <source>
        <dbReference type="ARBA" id="ARBA00023180"/>
    </source>
</evidence>
<keyword evidence="3" id="KW-0677">Repeat</keyword>
<feature type="domain" description="Sushi" evidence="8">
    <location>
        <begin position="303"/>
        <end position="362"/>
    </location>
</feature>
<gene>
    <name evidence="9" type="ORF">GDO54_014596</name>
</gene>
<feature type="domain" description="Sushi" evidence="8">
    <location>
        <begin position="183"/>
        <end position="241"/>
    </location>
</feature>
<evidence type="ECO:0000256" key="6">
    <source>
        <dbReference type="PROSITE-ProRule" id="PRU00302"/>
    </source>
</evidence>
<dbReference type="SUPFAM" id="SSF57535">
    <property type="entry name" value="Complement control module/SCR domain"/>
    <property type="match status" value="6"/>
</dbReference>
<feature type="domain" description="Sushi" evidence="8">
    <location>
        <begin position="242"/>
        <end position="302"/>
    </location>
</feature>
<dbReference type="InterPro" id="IPR000436">
    <property type="entry name" value="Sushi_SCR_CCP_dom"/>
</dbReference>
<feature type="transmembrane region" description="Helical" evidence="7">
    <location>
        <begin position="486"/>
        <end position="506"/>
    </location>
</feature>
<evidence type="ECO:0000256" key="3">
    <source>
        <dbReference type="ARBA" id="ARBA00022737"/>
    </source>
</evidence>
<dbReference type="PANTHER" id="PTHR19325:SF570">
    <property type="entry name" value="COMPLEMENT COMPONENT 4 BINDING PROTEIN, MEMBRANE"/>
    <property type="match status" value="1"/>
</dbReference>